<dbReference type="GO" id="GO:0005829">
    <property type="term" value="C:cytosol"/>
    <property type="evidence" value="ECO:0007669"/>
    <property type="project" value="TreeGrafter"/>
</dbReference>
<accession>A0A0J1FU16</accession>
<sequence length="72" mass="8149">MWKNSFGDVMGANRIKQIRKKQKVTQKELSEMSGIAQSELSLIENNKKTCNVETAKKIAKALGFSVEHVWPD</sequence>
<reference evidence="3 4" key="1">
    <citation type="submission" date="2015-06" db="EMBL/GenBank/DDBJ databases">
        <title>Draft genome of the moderately acidophilic sulfate reducer Candidatus Desulfosporosinus acididurans strain M1.</title>
        <authorList>
            <person name="Poehlein A."/>
            <person name="Petzsch P."/>
            <person name="Johnson B.D."/>
            <person name="Schloemann M."/>
            <person name="Daniel R."/>
            <person name="Muehling M."/>
        </authorList>
    </citation>
    <scope>NUCLEOTIDE SEQUENCE [LARGE SCALE GENOMIC DNA]</scope>
    <source>
        <strain evidence="3 4">M1</strain>
    </source>
</reference>
<dbReference type="EMBL" id="LDZY01000004">
    <property type="protein sequence ID" value="KLU66792.1"/>
    <property type="molecule type" value="Genomic_DNA"/>
</dbReference>
<dbReference type="STRING" id="476652.DEAC_c14600"/>
<dbReference type="SMART" id="SM00530">
    <property type="entry name" value="HTH_XRE"/>
    <property type="match status" value="1"/>
</dbReference>
<dbReference type="InterPro" id="IPR010982">
    <property type="entry name" value="Lambda_DNA-bd_dom_sf"/>
</dbReference>
<dbReference type="GO" id="GO:0003700">
    <property type="term" value="F:DNA-binding transcription factor activity"/>
    <property type="evidence" value="ECO:0007669"/>
    <property type="project" value="TreeGrafter"/>
</dbReference>
<dbReference type="PANTHER" id="PTHR46797:SF1">
    <property type="entry name" value="METHYLPHOSPHONATE SYNTHASE"/>
    <property type="match status" value="1"/>
</dbReference>
<dbReference type="AlphaFoldDB" id="A0A0J1FU16"/>
<dbReference type="Proteomes" id="UP000036356">
    <property type="component" value="Unassembled WGS sequence"/>
</dbReference>
<dbReference type="Pfam" id="PF01381">
    <property type="entry name" value="HTH_3"/>
    <property type="match status" value="1"/>
</dbReference>
<feature type="domain" description="HTH cro/C1-type" evidence="2">
    <location>
        <begin position="15"/>
        <end position="69"/>
    </location>
</feature>
<evidence type="ECO:0000313" key="4">
    <source>
        <dbReference type="Proteomes" id="UP000036356"/>
    </source>
</evidence>
<dbReference type="GO" id="GO:0003677">
    <property type="term" value="F:DNA binding"/>
    <property type="evidence" value="ECO:0007669"/>
    <property type="project" value="UniProtKB-KW"/>
</dbReference>
<keyword evidence="4" id="KW-1185">Reference proteome</keyword>
<evidence type="ECO:0000259" key="2">
    <source>
        <dbReference type="PROSITE" id="PS50943"/>
    </source>
</evidence>
<dbReference type="PROSITE" id="PS50943">
    <property type="entry name" value="HTH_CROC1"/>
    <property type="match status" value="1"/>
</dbReference>
<dbReference type="RefSeq" id="WP_053006318.1">
    <property type="nucleotide sequence ID" value="NZ_LDZY01000004.1"/>
</dbReference>
<keyword evidence="1" id="KW-0238">DNA-binding</keyword>
<dbReference type="InterPro" id="IPR001387">
    <property type="entry name" value="Cro/C1-type_HTH"/>
</dbReference>
<protein>
    <submittedName>
        <fullName evidence="3">HTH-type transcriptional regulator PuuR</fullName>
    </submittedName>
</protein>
<name>A0A0J1FU16_9FIRM</name>
<dbReference type="InterPro" id="IPR050807">
    <property type="entry name" value="TransReg_Diox_bact_type"/>
</dbReference>
<proteinExistence type="predicted"/>
<dbReference type="PANTHER" id="PTHR46797">
    <property type="entry name" value="HTH-TYPE TRANSCRIPTIONAL REGULATOR"/>
    <property type="match status" value="1"/>
</dbReference>
<gene>
    <name evidence="3" type="primary">puuR_2</name>
    <name evidence="3" type="ORF">DEAC_c14600</name>
</gene>
<dbReference type="Gene3D" id="1.10.260.40">
    <property type="entry name" value="lambda repressor-like DNA-binding domains"/>
    <property type="match status" value="1"/>
</dbReference>
<dbReference type="CDD" id="cd00093">
    <property type="entry name" value="HTH_XRE"/>
    <property type="match status" value="1"/>
</dbReference>
<comment type="caution">
    <text evidence="3">The sequence shown here is derived from an EMBL/GenBank/DDBJ whole genome shotgun (WGS) entry which is preliminary data.</text>
</comment>
<organism evidence="3 4">
    <name type="scientific">Desulfosporosinus acididurans</name>
    <dbReference type="NCBI Taxonomy" id="476652"/>
    <lineage>
        <taxon>Bacteria</taxon>
        <taxon>Bacillati</taxon>
        <taxon>Bacillota</taxon>
        <taxon>Clostridia</taxon>
        <taxon>Eubacteriales</taxon>
        <taxon>Desulfitobacteriaceae</taxon>
        <taxon>Desulfosporosinus</taxon>
    </lineage>
</organism>
<evidence type="ECO:0000313" key="3">
    <source>
        <dbReference type="EMBL" id="KLU66792.1"/>
    </source>
</evidence>
<dbReference type="PATRIC" id="fig|476652.3.peg.1497"/>
<evidence type="ECO:0000256" key="1">
    <source>
        <dbReference type="ARBA" id="ARBA00023125"/>
    </source>
</evidence>
<dbReference type="SUPFAM" id="SSF47413">
    <property type="entry name" value="lambda repressor-like DNA-binding domains"/>
    <property type="match status" value="1"/>
</dbReference>